<dbReference type="AlphaFoldDB" id="A0A1I4SCQ0"/>
<name>A0A1I4SCQ0_9FLAO</name>
<dbReference type="Pfam" id="PF13620">
    <property type="entry name" value="CarboxypepD_reg"/>
    <property type="match status" value="1"/>
</dbReference>
<evidence type="ECO:0000256" key="1">
    <source>
        <dbReference type="ARBA" id="ARBA00004442"/>
    </source>
</evidence>
<accession>A0A1I4SCQ0</accession>
<gene>
    <name evidence="5" type="ORF">SAMN05421738_101148</name>
</gene>
<protein>
    <submittedName>
        <fullName evidence="5">Carboxypeptidase regulatory-like domain-containing protein</fullName>
    </submittedName>
</protein>
<feature type="domain" description="TonB-dependent transporter Oar-like beta-barrel" evidence="4">
    <location>
        <begin position="247"/>
        <end position="1011"/>
    </location>
</feature>
<comment type="subcellular location">
    <subcellularLocation>
        <location evidence="1">Cell outer membrane</location>
    </subcellularLocation>
</comment>
<evidence type="ECO:0000256" key="3">
    <source>
        <dbReference type="ARBA" id="ARBA00023237"/>
    </source>
</evidence>
<dbReference type="InterPro" id="IPR036942">
    <property type="entry name" value="Beta-barrel_TonB_sf"/>
</dbReference>
<dbReference type="EMBL" id="FOUZ01000001">
    <property type="protein sequence ID" value="SFM62101.1"/>
    <property type="molecule type" value="Genomic_DNA"/>
</dbReference>
<keyword evidence="2" id="KW-0472">Membrane</keyword>
<evidence type="ECO:0000313" key="6">
    <source>
        <dbReference type="Proteomes" id="UP000199149"/>
    </source>
</evidence>
<dbReference type="GO" id="GO:0009279">
    <property type="term" value="C:cell outer membrane"/>
    <property type="evidence" value="ECO:0007669"/>
    <property type="project" value="UniProtKB-SubCell"/>
</dbReference>
<keyword evidence="6" id="KW-1185">Reference proteome</keyword>
<evidence type="ECO:0000259" key="4">
    <source>
        <dbReference type="Pfam" id="PF25183"/>
    </source>
</evidence>
<keyword evidence="5" id="KW-0645">Protease</keyword>
<reference evidence="6" key="1">
    <citation type="submission" date="2016-10" db="EMBL/GenBank/DDBJ databases">
        <authorList>
            <person name="Varghese N."/>
            <person name="Submissions S."/>
        </authorList>
    </citation>
    <scope>NUCLEOTIDE SEQUENCE [LARGE SCALE GENOMIC DNA]</scope>
    <source>
        <strain evidence="6">XJ109</strain>
    </source>
</reference>
<sequence>MFAKKNTTSIFYINMIRQITTLATLAASTICVYGQGTQGSISGKINNENGQAIHAVTVEVKNESTGFTTTTTTNEKGEFYFKQLPLGGPYTVIAYSVELGEQIKNGYQLNLGDDIKIDFSFNAGEVIEIKAVEIKGNSLKNTIKNIGSSTSVTAKDIERLPVNGRNFTSLIDLSPLSSGSNLSGQLASSTNFTIDGMTAKNPTSGGTTNRNGGPYAISMESVREFAVVTNAYDVTFGRSGGGTINTVTKSGTNTLAGSAFMFGRADWLSSPYDIRANKRDSKFSTYQYGFTLGGPIIKDKLHYFFAWDHQAHSSPLIIADIQNDADEARYNLSQSTLDRFVDIARKKYGVSSAPQFGQFDRKRGTDALFLRVDWQINDRNLLTLRNNYVNDRNDLGLGDNTTINLYEVFGDVKSIDNSFMASLRTKVNSKLTNELKVQHLYTSEESTPNKQLPQANIPRAIVERVQSNVGGRDVFTNIQIGGQRYSPENFYNHVFQITDNLYLNTEKVNYTFGTDLMYTNMNSLYGSEMNGRYYFTGMDNFNNLTPYRYAREVYLNDDQRVKQNILATGVYGQLQTDLAPGLELIAGLRLDYTHYFDKGNFNQLVYDELGLRTDNVLKTFQVQPRFQFTWDINENKQDIIRFGAGIFGSDINNYAMINNMVFDGTKVASIDVQGDLVPRPDFIGYRENPNSAPGAELFNNPNIQKISTINMNASDAKVPVVYKANTSYTHFFNSRFKVGAHAYMSLGRNNYMYIDRNMVDDPFFRITAEDNRGVYVPANSISKTNGATDWMMGRKSSKVGRVLEMVSDGKVNQFAFVLDGTYNYYKEGQISVSYTWNDTKDNTSYNGNVANSATLSLMVNDDPRNLSKMTYSDNHFRHKLVVYGTTPTFLGINAGIRFSAIGGTRYSLGVSGNVNGDFVNSNDLAYIYDINNPTTPTYIKEGIQTILDNPNVEKSTKKYIRDSYGKIAERNGGINGFYGYLDLRLSKKIKIVNKHSFEISADIFNFANLLNKEWGRAKNLGKQNIYSIKSFDSDKQEFVYNVNTNTGTTSYSGNPYQIQIGFRYAF</sequence>
<dbReference type="STRING" id="684065.SAMN05421738_101148"/>
<dbReference type="InterPro" id="IPR057601">
    <property type="entry name" value="Oar-like_b-barrel"/>
</dbReference>
<keyword evidence="5" id="KW-0378">Hydrolase</keyword>
<dbReference type="Proteomes" id="UP000199149">
    <property type="component" value="Unassembled WGS sequence"/>
</dbReference>
<proteinExistence type="predicted"/>
<dbReference type="Gene3D" id="2.40.170.20">
    <property type="entry name" value="TonB-dependent receptor, beta-barrel domain"/>
    <property type="match status" value="1"/>
</dbReference>
<evidence type="ECO:0000313" key="5">
    <source>
        <dbReference type="EMBL" id="SFM62101.1"/>
    </source>
</evidence>
<dbReference type="SUPFAM" id="SSF56935">
    <property type="entry name" value="Porins"/>
    <property type="match status" value="1"/>
</dbReference>
<keyword evidence="3" id="KW-0998">Cell outer membrane</keyword>
<dbReference type="Pfam" id="PF25183">
    <property type="entry name" value="OMP_b-brl_4"/>
    <property type="match status" value="1"/>
</dbReference>
<dbReference type="Gene3D" id="2.60.40.1120">
    <property type="entry name" value="Carboxypeptidase-like, regulatory domain"/>
    <property type="match status" value="1"/>
</dbReference>
<dbReference type="RefSeq" id="WP_420836348.1">
    <property type="nucleotide sequence ID" value="NZ_UYIY01000006.1"/>
</dbReference>
<dbReference type="SUPFAM" id="SSF49478">
    <property type="entry name" value="Cna protein B-type domain"/>
    <property type="match status" value="1"/>
</dbReference>
<organism evidence="5 6">
    <name type="scientific">Algoriella xinjiangensis</name>
    <dbReference type="NCBI Taxonomy" id="684065"/>
    <lineage>
        <taxon>Bacteria</taxon>
        <taxon>Pseudomonadati</taxon>
        <taxon>Bacteroidota</taxon>
        <taxon>Flavobacteriia</taxon>
        <taxon>Flavobacteriales</taxon>
        <taxon>Weeksellaceae</taxon>
        <taxon>Algoriella</taxon>
    </lineage>
</organism>
<keyword evidence="5" id="KW-0121">Carboxypeptidase</keyword>
<evidence type="ECO:0000256" key="2">
    <source>
        <dbReference type="ARBA" id="ARBA00023136"/>
    </source>
</evidence>
<dbReference type="GO" id="GO:0004180">
    <property type="term" value="F:carboxypeptidase activity"/>
    <property type="evidence" value="ECO:0007669"/>
    <property type="project" value="UniProtKB-KW"/>
</dbReference>